<name>A0A242MDW6_CABSO</name>
<dbReference type="AlphaFoldDB" id="A0A242MDW6"/>
<evidence type="ECO:0000313" key="1">
    <source>
        <dbReference type="EMBL" id="OTP69496.1"/>
    </source>
</evidence>
<organism evidence="1 2">
    <name type="scientific">Caballeronia sordidicola</name>
    <name type="common">Burkholderia sordidicola</name>
    <dbReference type="NCBI Taxonomy" id="196367"/>
    <lineage>
        <taxon>Bacteria</taxon>
        <taxon>Pseudomonadati</taxon>
        <taxon>Pseudomonadota</taxon>
        <taxon>Betaproteobacteria</taxon>
        <taxon>Burkholderiales</taxon>
        <taxon>Burkholderiaceae</taxon>
        <taxon>Caballeronia</taxon>
    </lineage>
</organism>
<accession>A0A242MDW6</accession>
<dbReference type="Proteomes" id="UP000195221">
    <property type="component" value="Unassembled WGS sequence"/>
</dbReference>
<sequence length="42" mass="4709">MSFRSRQAITIFLFYEGSQCQGLGIVPTRLDAIPAPIPFDDH</sequence>
<proteinExistence type="predicted"/>
<reference evidence="1 2" key="1">
    <citation type="submission" date="2017-03" db="EMBL/GenBank/DDBJ databases">
        <title>Genome analysis of strain PAMC 26577.</title>
        <authorList>
            <person name="Oh H.-M."/>
            <person name="Yang J.-A."/>
        </authorList>
    </citation>
    <scope>NUCLEOTIDE SEQUENCE [LARGE SCALE GENOMIC DNA]</scope>
    <source>
        <strain evidence="1 2">PAMC 26577</strain>
    </source>
</reference>
<gene>
    <name evidence="1" type="ORF">PAMC26577_31125</name>
</gene>
<protein>
    <submittedName>
        <fullName evidence="1">Uncharacterized protein</fullName>
    </submittedName>
</protein>
<comment type="caution">
    <text evidence="1">The sequence shown here is derived from an EMBL/GenBank/DDBJ whole genome shotgun (WGS) entry which is preliminary data.</text>
</comment>
<dbReference type="EMBL" id="NBTZ01000115">
    <property type="protein sequence ID" value="OTP69496.1"/>
    <property type="molecule type" value="Genomic_DNA"/>
</dbReference>
<evidence type="ECO:0000313" key="2">
    <source>
        <dbReference type="Proteomes" id="UP000195221"/>
    </source>
</evidence>